<keyword evidence="1" id="KW-0540">Nuclease</keyword>
<reference evidence="7" key="1">
    <citation type="journal article" date="2019" name="Int. J. Syst. Evol. Microbiol.">
        <title>The Global Catalogue of Microorganisms (GCM) 10K type strain sequencing project: providing services to taxonomists for standard genome sequencing and annotation.</title>
        <authorList>
            <consortium name="The Broad Institute Genomics Platform"/>
            <consortium name="The Broad Institute Genome Sequencing Center for Infectious Disease"/>
            <person name="Wu L."/>
            <person name="Ma J."/>
        </authorList>
    </citation>
    <scope>NUCLEOTIDE SEQUENCE [LARGE SCALE GENOMIC DNA]</scope>
    <source>
        <strain evidence="7">KCTC 42986</strain>
    </source>
</reference>
<evidence type="ECO:0000256" key="4">
    <source>
        <dbReference type="SAM" id="SignalP"/>
    </source>
</evidence>
<evidence type="ECO:0000313" key="7">
    <source>
        <dbReference type="Proteomes" id="UP001595530"/>
    </source>
</evidence>
<comment type="caution">
    <text evidence="6">The sequence shown here is derived from an EMBL/GenBank/DDBJ whole genome shotgun (WGS) entry which is preliminary data.</text>
</comment>
<evidence type="ECO:0000256" key="1">
    <source>
        <dbReference type="ARBA" id="ARBA00022722"/>
    </source>
</evidence>
<keyword evidence="3" id="KW-0378">Hydrolase</keyword>
<proteinExistence type="predicted"/>
<dbReference type="Proteomes" id="UP001595530">
    <property type="component" value="Unassembled WGS sequence"/>
</dbReference>
<dbReference type="PROSITE" id="PS01123">
    <property type="entry name" value="TNASE_1"/>
    <property type="match status" value="1"/>
</dbReference>
<dbReference type="RefSeq" id="WP_390331042.1">
    <property type="nucleotide sequence ID" value="NZ_JBHRTP010000012.1"/>
</dbReference>
<dbReference type="Gene3D" id="2.40.50.90">
    <property type="match status" value="1"/>
</dbReference>
<dbReference type="SMART" id="SM00318">
    <property type="entry name" value="SNc"/>
    <property type="match status" value="1"/>
</dbReference>
<organism evidence="6 7">
    <name type="scientific">Undibacterium arcticum</name>
    <dbReference type="NCBI Taxonomy" id="1762892"/>
    <lineage>
        <taxon>Bacteria</taxon>
        <taxon>Pseudomonadati</taxon>
        <taxon>Pseudomonadota</taxon>
        <taxon>Betaproteobacteria</taxon>
        <taxon>Burkholderiales</taxon>
        <taxon>Oxalobacteraceae</taxon>
        <taxon>Undibacterium</taxon>
    </lineage>
</organism>
<gene>
    <name evidence="6" type="ORF">ACFOFO_05320</name>
</gene>
<sequence length="178" mass="19798">MKKLIPALLLVCMLPAHAHQVIGIADGDTLTLLVDRAPLKIRLADIDAPEKKQAFGQRSKQSLSDLCWGKDARYQAQTIDKYVRTVARVTCAGIDANRSQVERGMAWVYPKYNRDASLPAVENAARAARRGLWADKEPMPPWEFRHPVVTHVADGFGCVTGPRGGRYQLVDGRKRYGC</sequence>
<protein>
    <submittedName>
        <fullName evidence="6">Thermonuclease family protein</fullName>
    </submittedName>
</protein>
<evidence type="ECO:0000313" key="6">
    <source>
        <dbReference type="EMBL" id="MFC3107382.1"/>
    </source>
</evidence>
<feature type="chain" id="PRO_5045495008" evidence="4">
    <location>
        <begin position="19"/>
        <end position="178"/>
    </location>
</feature>
<keyword evidence="4" id="KW-0732">Signal</keyword>
<feature type="signal peptide" evidence="4">
    <location>
        <begin position="1"/>
        <end position="18"/>
    </location>
</feature>
<keyword evidence="7" id="KW-1185">Reference proteome</keyword>
<dbReference type="InterPro" id="IPR035437">
    <property type="entry name" value="SNase_OB-fold_sf"/>
</dbReference>
<dbReference type="InterPro" id="IPR016071">
    <property type="entry name" value="Staphylococal_nuclease_OB-fold"/>
</dbReference>
<evidence type="ECO:0000256" key="2">
    <source>
        <dbReference type="ARBA" id="ARBA00022759"/>
    </source>
</evidence>
<evidence type="ECO:0000256" key="3">
    <source>
        <dbReference type="ARBA" id="ARBA00022801"/>
    </source>
</evidence>
<keyword evidence="2" id="KW-0255">Endonuclease</keyword>
<dbReference type="Pfam" id="PF00565">
    <property type="entry name" value="SNase"/>
    <property type="match status" value="1"/>
</dbReference>
<dbReference type="PROSITE" id="PS50830">
    <property type="entry name" value="TNASE_3"/>
    <property type="match status" value="1"/>
</dbReference>
<dbReference type="SUPFAM" id="SSF50199">
    <property type="entry name" value="Staphylococcal nuclease"/>
    <property type="match status" value="1"/>
</dbReference>
<feature type="domain" description="TNase-like" evidence="5">
    <location>
        <begin position="21"/>
        <end position="135"/>
    </location>
</feature>
<name>A0ABV7F0L9_9BURK</name>
<accession>A0ABV7F0L9</accession>
<dbReference type="InterPro" id="IPR002071">
    <property type="entry name" value="Thermonucl_AS"/>
</dbReference>
<dbReference type="PANTHER" id="PTHR12302:SF3">
    <property type="entry name" value="SERINE_THREONINE-PROTEIN KINASE 31"/>
    <property type="match status" value="1"/>
</dbReference>
<dbReference type="PANTHER" id="PTHR12302">
    <property type="entry name" value="EBNA2 BINDING PROTEIN P100"/>
    <property type="match status" value="1"/>
</dbReference>
<evidence type="ECO:0000259" key="5">
    <source>
        <dbReference type="PROSITE" id="PS50830"/>
    </source>
</evidence>
<dbReference type="EMBL" id="JBHRTP010000012">
    <property type="protein sequence ID" value="MFC3107382.1"/>
    <property type="molecule type" value="Genomic_DNA"/>
</dbReference>